<accession>A2Y8W8</accession>
<dbReference type="EMBL" id="CM000131">
    <property type="protein sequence ID" value="EAY99528.1"/>
    <property type="molecule type" value="Genomic_DNA"/>
</dbReference>
<gene>
    <name evidence="3" type="ORF">OsI_21497</name>
</gene>
<proteinExistence type="predicted"/>
<dbReference type="HOGENOM" id="CLU_094383_0_0_1"/>
<keyword evidence="4" id="KW-1185">Reference proteome</keyword>
<feature type="signal peptide" evidence="2">
    <location>
        <begin position="1"/>
        <end position="21"/>
    </location>
</feature>
<keyword evidence="2" id="KW-0732">Signal</keyword>
<feature type="compositionally biased region" description="Basic and acidic residues" evidence="1">
    <location>
        <begin position="198"/>
        <end position="208"/>
    </location>
</feature>
<feature type="region of interest" description="Disordered" evidence="1">
    <location>
        <begin position="97"/>
        <end position="222"/>
    </location>
</feature>
<feature type="compositionally biased region" description="Basic and acidic residues" evidence="1">
    <location>
        <begin position="124"/>
        <end position="139"/>
    </location>
</feature>
<dbReference type="PANTHER" id="PTHR37728:SF1">
    <property type="entry name" value="OS06G0132300 PROTEIN"/>
    <property type="match status" value="1"/>
</dbReference>
<reference evidence="3 4" key="1">
    <citation type="journal article" date="2005" name="PLoS Biol.">
        <title>The genomes of Oryza sativa: a history of duplications.</title>
        <authorList>
            <person name="Yu J."/>
            <person name="Wang J."/>
            <person name="Lin W."/>
            <person name="Li S."/>
            <person name="Li H."/>
            <person name="Zhou J."/>
            <person name="Ni P."/>
            <person name="Dong W."/>
            <person name="Hu S."/>
            <person name="Zeng C."/>
            <person name="Zhang J."/>
            <person name="Zhang Y."/>
            <person name="Li R."/>
            <person name="Xu Z."/>
            <person name="Li S."/>
            <person name="Li X."/>
            <person name="Zheng H."/>
            <person name="Cong L."/>
            <person name="Lin L."/>
            <person name="Yin J."/>
            <person name="Geng J."/>
            <person name="Li G."/>
            <person name="Shi J."/>
            <person name="Liu J."/>
            <person name="Lv H."/>
            <person name="Li J."/>
            <person name="Wang J."/>
            <person name="Deng Y."/>
            <person name="Ran L."/>
            <person name="Shi X."/>
            <person name="Wang X."/>
            <person name="Wu Q."/>
            <person name="Li C."/>
            <person name="Ren X."/>
            <person name="Wang J."/>
            <person name="Wang X."/>
            <person name="Li D."/>
            <person name="Liu D."/>
            <person name="Zhang X."/>
            <person name="Ji Z."/>
            <person name="Zhao W."/>
            <person name="Sun Y."/>
            <person name="Zhang Z."/>
            <person name="Bao J."/>
            <person name="Han Y."/>
            <person name="Dong L."/>
            <person name="Ji J."/>
            <person name="Chen P."/>
            <person name="Wu S."/>
            <person name="Liu J."/>
            <person name="Xiao Y."/>
            <person name="Bu D."/>
            <person name="Tan J."/>
            <person name="Yang L."/>
            <person name="Ye C."/>
            <person name="Zhang J."/>
            <person name="Xu J."/>
            <person name="Zhou Y."/>
            <person name="Yu Y."/>
            <person name="Zhang B."/>
            <person name="Zhuang S."/>
            <person name="Wei H."/>
            <person name="Liu B."/>
            <person name="Lei M."/>
            <person name="Yu H."/>
            <person name="Li Y."/>
            <person name="Xu H."/>
            <person name="Wei S."/>
            <person name="He X."/>
            <person name="Fang L."/>
            <person name="Zhang Z."/>
            <person name="Zhang Y."/>
            <person name="Huang X."/>
            <person name="Su Z."/>
            <person name="Tong W."/>
            <person name="Li J."/>
            <person name="Tong Z."/>
            <person name="Li S."/>
            <person name="Ye J."/>
            <person name="Wang L."/>
            <person name="Fang L."/>
            <person name="Lei T."/>
            <person name="Chen C."/>
            <person name="Chen H."/>
            <person name="Xu Z."/>
            <person name="Li H."/>
            <person name="Huang H."/>
            <person name="Zhang F."/>
            <person name="Xu H."/>
            <person name="Li N."/>
            <person name="Zhao C."/>
            <person name="Li S."/>
            <person name="Dong L."/>
            <person name="Huang Y."/>
            <person name="Li L."/>
            <person name="Xi Y."/>
            <person name="Qi Q."/>
            <person name="Li W."/>
            <person name="Zhang B."/>
            <person name="Hu W."/>
            <person name="Zhang Y."/>
            <person name="Tian X."/>
            <person name="Jiao Y."/>
            <person name="Liang X."/>
            <person name="Jin J."/>
            <person name="Gao L."/>
            <person name="Zheng W."/>
            <person name="Hao B."/>
            <person name="Liu S."/>
            <person name="Wang W."/>
            <person name="Yuan L."/>
            <person name="Cao M."/>
            <person name="McDermott J."/>
            <person name="Samudrala R."/>
            <person name="Wang J."/>
            <person name="Wong G.K."/>
            <person name="Yang H."/>
        </authorList>
    </citation>
    <scope>NUCLEOTIDE SEQUENCE [LARGE SCALE GENOMIC DNA]</scope>
    <source>
        <strain evidence="4">cv. 93-11</strain>
    </source>
</reference>
<dbReference type="PANTHER" id="PTHR37728">
    <property type="entry name" value="BNAA04G26730D PROTEIN"/>
    <property type="match status" value="1"/>
</dbReference>
<evidence type="ECO:0000256" key="2">
    <source>
        <dbReference type="SAM" id="SignalP"/>
    </source>
</evidence>
<dbReference type="AlphaFoldDB" id="A2Y8W8"/>
<feature type="chain" id="PRO_5002648431" evidence="2">
    <location>
        <begin position="22"/>
        <end position="258"/>
    </location>
</feature>
<dbReference type="Gramene" id="BGIOSGA022004-TA">
    <property type="protein sequence ID" value="BGIOSGA022004-PA"/>
    <property type="gene ID" value="BGIOSGA022004"/>
</dbReference>
<feature type="compositionally biased region" description="Basic and acidic residues" evidence="1">
    <location>
        <begin position="174"/>
        <end position="184"/>
    </location>
</feature>
<feature type="compositionally biased region" description="Low complexity" evidence="1">
    <location>
        <begin position="209"/>
        <end position="218"/>
    </location>
</feature>
<evidence type="ECO:0000313" key="3">
    <source>
        <dbReference type="EMBL" id="EAY99528.1"/>
    </source>
</evidence>
<evidence type="ECO:0000313" key="4">
    <source>
        <dbReference type="Proteomes" id="UP000007015"/>
    </source>
</evidence>
<dbReference type="Proteomes" id="UP000007015">
    <property type="component" value="Chromosome 6"/>
</dbReference>
<feature type="region of interest" description="Disordered" evidence="1">
    <location>
        <begin position="239"/>
        <end position="258"/>
    </location>
</feature>
<evidence type="ECO:0000256" key="1">
    <source>
        <dbReference type="SAM" id="MobiDB-lite"/>
    </source>
</evidence>
<name>A2Y8W8_ORYSI</name>
<feature type="compositionally biased region" description="Low complexity" evidence="1">
    <location>
        <begin position="147"/>
        <end position="159"/>
    </location>
</feature>
<sequence>MAKILVVLCLLLRALLGSVWLQGWDRMGWDEPTFRGVWLRGEWDGLVPGEKYSSQIRDEVHEIEISLMFSTARFFRPVRPRPDATISGGRKPYLVAVSARPRRGGSRRNRSWGDGGGDDEDGAADDRIDANFFGDARDEPDPEPEDAAASGRRPSSPAPEQEPAGQLRGSDVLRALERAAAAKEAKRRKRAGARPAARRQDAGERRGGELAAAGAARPIEIRREWATRIRELELRVKQLVDKHHHSPPPVEAKRRSQR</sequence>
<feature type="compositionally biased region" description="Basic residues" evidence="1">
    <location>
        <begin position="100"/>
        <end position="110"/>
    </location>
</feature>
<organism evidence="3 4">
    <name type="scientific">Oryza sativa subsp. indica</name>
    <name type="common">Rice</name>
    <dbReference type="NCBI Taxonomy" id="39946"/>
    <lineage>
        <taxon>Eukaryota</taxon>
        <taxon>Viridiplantae</taxon>
        <taxon>Streptophyta</taxon>
        <taxon>Embryophyta</taxon>
        <taxon>Tracheophyta</taxon>
        <taxon>Spermatophyta</taxon>
        <taxon>Magnoliopsida</taxon>
        <taxon>Liliopsida</taxon>
        <taxon>Poales</taxon>
        <taxon>Poaceae</taxon>
        <taxon>BOP clade</taxon>
        <taxon>Oryzoideae</taxon>
        <taxon>Oryzeae</taxon>
        <taxon>Oryzinae</taxon>
        <taxon>Oryza</taxon>
        <taxon>Oryza sativa</taxon>
    </lineage>
</organism>
<protein>
    <submittedName>
        <fullName evidence="3">Uncharacterized protein</fullName>
    </submittedName>
</protein>